<keyword evidence="3" id="KW-1185">Reference proteome</keyword>
<dbReference type="AlphaFoldDB" id="A0A803Q2Y6"/>
<dbReference type="Gramene" id="evm.model.07.1521">
    <property type="protein sequence ID" value="cds.evm.model.07.1521"/>
    <property type="gene ID" value="evm.TU.07.1521"/>
</dbReference>
<accession>A0A803Q2Y6</accession>
<reference evidence="2" key="2">
    <citation type="submission" date="2021-03" db="UniProtKB">
        <authorList>
            <consortium name="EnsemblPlants"/>
        </authorList>
    </citation>
    <scope>IDENTIFICATION</scope>
</reference>
<proteinExistence type="predicted"/>
<name>A0A803Q2Y6_CANSA</name>
<dbReference type="EMBL" id="UZAU01000669">
    <property type="status" value="NOT_ANNOTATED_CDS"/>
    <property type="molecule type" value="Genomic_DNA"/>
</dbReference>
<dbReference type="EnsemblPlants" id="evm.model.07.1521">
    <property type="protein sequence ID" value="cds.evm.model.07.1521"/>
    <property type="gene ID" value="evm.TU.07.1521"/>
</dbReference>
<evidence type="ECO:0000256" key="1">
    <source>
        <dbReference type="SAM" id="MobiDB-lite"/>
    </source>
</evidence>
<evidence type="ECO:0000313" key="3">
    <source>
        <dbReference type="Proteomes" id="UP000596661"/>
    </source>
</evidence>
<organism evidence="2 3">
    <name type="scientific">Cannabis sativa</name>
    <name type="common">Hemp</name>
    <name type="synonym">Marijuana</name>
    <dbReference type="NCBI Taxonomy" id="3483"/>
    <lineage>
        <taxon>Eukaryota</taxon>
        <taxon>Viridiplantae</taxon>
        <taxon>Streptophyta</taxon>
        <taxon>Embryophyta</taxon>
        <taxon>Tracheophyta</taxon>
        <taxon>Spermatophyta</taxon>
        <taxon>Magnoliopsida</taxon>
        <taxon>eudicotyledons</taxon>
        <taxon>Gunneridae</taxon>
        <taxon>Pentapetalae</taxon>
        <taxon>rosids</taxon>
        <taxon>fabids</taxon>
        <taxon>Rosales</taxon>
        <taxon>Cannabaceae</taxon>
        <taxon>Cannabis</taxon>
    </lineage>
</organism>
<feature type="region of interest" description="Disordered" evidence="1">
    <location>
        <begin position="1"/>
        <end position="50"/>
    </location>
</feature>
<dbReference type="Proteomes" id="UP000596661">
    <property type="component" value="Chromosome 7"/>
</dbReference>
<sequence length="86" mass="9406">MVESRGDQGGKTPPYPCGCSRGQGGFHTGSYENSPQAPQDRVPQENASSLFGSPNVRKVELWLTMINRILNFMGVTENDRVTSATF</sequence>
<protein>
    <submittedName>
        <fullName evidence="2">Uncharacterized protein</fullName>
    </submittedName>
</protein>
<evidence type="ECO:0000313" key="2">
    <source>
        <dbReference type="EnsemblPlants" id="cds.evm.model.07.1521"/>
    </source>
</evidence>
<reference evidence="2" key="1">
    <citation type="submission" date="2018-11" db="EMBL/GenBank/DDBJ databases">
        <authorList>
            <person name="Grassa J C."/>
        </authorList>
    </citation>
    <scope>NUCLEOTIDE SEQUENCE [LARGE SCALE GENOMIC DNA]</scope>
</reference>